<keyword evidence="1" id="KW-0812">Transmembrane</keyword>
<keyword evidence="1" id="KW-1133">Transmembrane helix</keyword>
<dbReference type="EMBL" id="JAUCMV010000004">
    <property type="protein sequence ID" value="KAK0403140.1"/>
    <property type="molecule type" value="Genomic_DNA"/>
</dbReference>
<protein>
    <submittedName>
        <fullName evidence="2">Uncharacterized protein</fullName>
    </submittedName>
</protein>
<dbReference type="AlphaFoldDB" id="A0AA39HCK8"/>
<organism evidence="2 3">
    <name type="scientific">Steinernema hermaphroditum</name>
    <dbReference type="NCBI Taxonomy" id="289476"/>
    <lineage>
        <taxon>Eukaryota</taxon>
        <taxon>Metazoa</taxon>
        <taxon>Ecdysozoa</taxon>
        <taxon>Nematoda</taxon>
        <taxon>Chromadorea</taxon>
        <taxon>Rhabditida</taxon>
        <taxon>Tylenchina</taxon>
        <taxon>Panagrolaimomorpha</taxon>
        <taxon>Strongyloidoidea</taxon>
        <taxon>Steinernematidae</taxon>
        <taxon>Steinernema</taxon>
    </lineage>
</organism>
<gene>
    <name evidence="2" type="ORF">QR680_016741</name>
</gene>
<sequence length="178" mass="19832">MASVVLPRVSPISPFKLHDSLVYVNLSDDAEEKPSRPRCFHNANRAFFEGPTFLAVATTCLLVIFCRLLTVKNKQVRNSLVLYESSPVYDEAFSPRLSMGDAPPPYLISMTEASRADCSSIPPPGYTLAPRREPLSLGGFCCLAKIVFILCVMLLLYLIPFVPYIYLSAFGQYHPHNV</sequence>
<evidence type="ECO:0000313" key="3">
    <source>
        <dbReference type="Proteomes" id="UP001175271"/>
    </source>
</evidence>
<reference evidence="2" key="1">
    <citation type="submission" date="2023-06" db="EMBL/GenBank/DDBJ databases">
        <title>Genomic analysis of the entomopathogenic nematode Steinernema hermaphroditum.</title>
        <authorList>
            <person name="Schwarz E.M."/>
            <person name="Heppert J.K."/>
            <person name="Baniya A."/>
            <person name="Schwartz H.T."/>
            <person name="Tan C.-H."/>
            <person name="Antoshechkin I."/>
            <person name="Sternberg P.W."/>
            <person name="Goodrich-Blair H."/>
            <person name="Dillman A.R."/>
        </authorList>
    </citation>
    <scope>NUCLEOTIDE SEQUENCE</scope>
    <source>
        <strain evidence="2">PS9179</strain>
        <tissue evidence="2">Whole animal</tissue>
    </source>
</reference>
<evidence type="ECO:0000256" key="1">
    <source>
        <dbReference type="SAM" id="Phobius"/>
    </source>
</evidence>
<proteinExistence type="predicted"/>
<dbReference type="Proteomes" id="UP001175271">
    <property type="component" value="Unassembled WGS sequence"/>
</dbReference>
<keyword evidence="1" id="KW-0472">Membrane</keyword>
<name>A0AA39HCK8_9BILA</name>
<feature type="transmembrane region" description="Helical" evidence="1">
    <location>
        <begin position="52"/>
        <end position="70"/>
    </location>
</feature>
<comment type="caution">
    <text evidence="2">The sequence shown here is derived from an EMBL/GenBank/DDBJ whole genome shotgun (WGS) entry which is preliminary data.</text>
</comment>
<feature type="transmembrane region" description="Helical" evidence="1">
    <location>
        <begin position="137"/>
        <end position="159"/>
    </location>
</feature>
<keyword evidence="3" id="KW-1185">Reference proteome</keyword>
<accession>A0AA39HCK8</accession>
<evidence type="ECO:0000313" key="2">
    <source>
        <dbReference type="EMBL" id="KAK0403140.1"/>
    </source>
</evidence>